<dbReference type="OrthoDB" id="6154864at2759"/>
<evidence type="ECO:0000313" key="3">
    <source>
        <dbReference type="Proteomes" id="UP000054776"/>
    </source>
</evidence>
<gene>
    <name evidence="2" type="ORF">T01_407</name>
    <name evidence="1" type="ORF">T01_8420</name>
</gene>
<comment type="caution">
    <text evidence="2">The sequence shown here is derived from an EMBL/GenBank/DDBJ whole genome shotgun (WGS) entry which is preliminary data.</text>
</comment>
<evidence type="ECO:0000313" key="1">
    <source>
        <dbReference type="EMBL" id="KRY07387.1"/>
    </source>
</evidence>
<accession>A0A0V0ZTB0</accession>
<organism evidence="2 3">
    <name type="scientific">Trichinella spiralis</name>
    <name type="common">Trichina worm</name>
    <dbReference type="NCBI Taxonomy" id="6334"/>
    <lineage>
        <taxon>Eukaryota</taxon>
        <taxon>Metazoa</taxon>
        <taxon>Ecdysozoa</taxon>
        <taxon>Nematoda</taxon>
        <taxon>Enoplea</taxon>
        <taxon>Dorylaimia</taxon>
        <taxon>Trichinellida</taxon>
        <taxon>Trichinellidae</taxon>
        <taxon>Trichinella</taxon>
    </lineage>
</organism>
<dbReference type="Proteomes" id="UP000054776">
    <property type="component" value="Unassembled WGS sequence"/>
</dbReference>
<dbReference type="EMBL" id="JYDH01002251">
    <property type="protein sequence ID" value="KRY15524.1"/>
    <property type="molecule type" value="Genomic_DNA"/>
</dbReference>
<dbReference type="AlphaFoldDB" id="A0A0V0ZTB0"/>
<keyword evidence="3" id="KW-1185">Reference proteome</keyword>
<proteinExistence type="predicted"/>
<sequence>MQDKQWVCRQVKKGCRGSIYTNLDVDAVLDCNPYTDDCPPGNDILYKMEKKMLSSDGQRRK</sequence>
<evidence type="ECO:0000313" key="2">
    <source>
        <dbReference type="EMBL" id="KRY15524.1"/>
    </source>
</evidence>
<protein>
    <submittedName>
        <fullName evidence="2">Uncharacterized protein</fullName>
    </submittedName>
</protein>
<dbReference type="InParanoid" id="A0A0V0ZTB0"/>
<dbReference type="EMBL" id="JYDH01002790">
    <property type="protein sequence ID" value="KRY07387.1"/>
    <property type="molecule type" value="Genomic_DNA"/>
</dbReference>
<dbReference type="eggNOG" id="ENOG502RWCF">
    <property type="taxonomic scope" value="Eukaryota"/>
</dbReference>
<name>A0A0V0ZTB0_TRISP</name>
<reference evidence="2 3" key="1">
    <citation type="submission" date="2015-01" db="EMBL/GenBank/DDBJ databases">
        <title>Evolution of Trichinella species and genotypes.</title>
        <authorList>
            <person name="Korhonen P.K."/>
            <person name="Edoardo P."/>
            <person name="Giuseppe L.R."/>
            <person name="Gasser R.B."/>
        </authorList>
    </citation>
    <scope>NUCLEOTIDE SEQUENCE [LARGE SCALE GENOMIC DNA]</scope>
    <source>
        <strain evidence="2">ISS3</strain>
    </source>
</reference>